<reference evidence="10" key="1">
    <citation type="submission" date="2025-08" db="UniProtKB">
        <authorList>
            <consortium name="Ensembl"/>
        </authorList>
    </citation>
    <scope>IDENTIFICATION</scope>
</reference>
<feature type="domain" description="C2H2-type" evidence="9">
    <location>
        <begin position="294"/>
        <end position="321"/>
    </location>
</feature>
<proteinExistence type="predicted"/>
<evidence type="ECO:0000313" key="10">
    <source>
        <dbReference type="Ensembl" id="ENSSTUP00000053235.1"/>
    </source>
</evidence>
<feature type="region of interest" description="Disordered" evidence="8">
    <location>
        <begin position="141"/>
        <end position="197"/>
    </location>
</feature>
<evidence type="ECO:0000256" key="6">
    <source>
        <dbReference type="ARBA" id="ARBA00023242"/>
    </source>
</evidence>
<dbReference type="FunFam" id="3.30.160.60:FF:000688">
    <property type="entry name" value="zinc finger protein 197 isoform X1"/>
    <property type="match status" value="1"/>
</dbReference>
<dbReference type="Gene3D" id="3.30.160.60">
    <property type="entry name" value="Classic Zinc Finger"/>
    <property type="match status" value="3"/>
</dbReference>
<feature type="domain" description="C2H2-type" evidence="9">
    <location>
        <begin position="356"/>
        <end position="383"/>
    </location>
</feature>
<keyword evidence="3" id="KW-0677">Repeat</keyword>
<keyword evidence="6" id="KW-0539">Nucleus</keyword>
<protein>
    <submittedName>
        <fullName evidence="10">Zinc finger and SCAN domain-containing protein 2-like</fullName>
    </submittedName>
</protein>
<dbReference type="PROSITE" id="PS50157">
    <property type="entry name" value="ZINC_FINGER_C2H2_2"/>
    <property type="match status" value="5"/>
</dbReference>
<reference evidence="10" key="2">
    <citation type="submission" date="2025-09" db="UniProtKB">
        <authorList>
            <consortium name="Ensembl"/>
        </authorList>
    </citation>
    <scope>IDENTIFICATION</scope>
</reference>
<dbReference type="SMART" id="SM00355">
    <property type="entry name" value="ZnF_C2H2"/>
    <property type="match status" value="5"/>
</dbReference>
<feature type="domain" description="C2H2-type" evidence="9">
    <location>
        <begin position="238"/>
        <end position="265"/>
    </location>
</feature>
<dbReference type="InterPro" id="IPR036236">
    <property type="entry name" value="Znf_C2H2_sf"/>
</dbReference>
<accession>A0A674A2G2</accession>
<comment type="subcellular location">
    <subcellularLocation>
        <location evidence="1">Nucleus</location>
    </subcellularLocation>
</comment>
<organism evidence="10 11">
    <name type="scientific">Salmo trutta</name>
    <name type="common">Brown trout</name>
    <dbReference type="NCBI Taxonomy" id="8032"/>
    <lineage>
        <taxon>Eukaryota</taxon>
        <taxon>Metazoa</taxon>
        <taxon>Chordata</taxon>
        <taxon>Craniata</taxon>
        <taxon>Vertebrata</taxon>
        <taxon>Euteleostomi</taxon>
        <taxon>Actinopterygii</taxon>
        <taxon>Neopterygii</taxon>
        <taxon>Teleostei</taxon>
        <taxon>Protacanthopterygii</taxon>
        <taxon>Salmoniformes</taxon>
        <taxon>Salmonidae</taxon>
        <taxon>Salmoninae</taxon>
        <taxon>Salmo</taxon>
    </lineage>
</organism>
<evidence type="ECO:0000256" key="8">
    <source>
        <dbReference type="SAM" id="MobiDB-lite"/>
    </source>
</evidence>
<feature type="compositionally biased region" description="Low complexity" evidence="8">
    <location>
        <begin position="156"/>
        <end position="192"/>
    </location>
</feature>
<evidence type="ECO:0000256" key="1">
    <source>
        <dbReference type="ARBA" id="ARBA00004123"/>
    </source>
</evidence>
<dbReference type="InParanoid" id="A0A674A2G2"/>
<evidence type="ECO:0000259" key="9">
    <source>
        <dbReference type="PROSITE" id="PS50157"/>
    </source>
</evidence>
<sequence length="383" mass="44074">MDTLYTYRLLPPTYTNTKDPEYSYRLVKLELVDCWQTPDLNIIIKQEEEEDSFLQVKEEEEEEDISLQVKEEEEEEEKEEDISLQVKEEEEDHAFMVKVEEEEKGEALVVKEEEEEGGFAVKKEEEEEAIGVFIFSDGNCNQWPVSGKSPSVSEEPQQQPQQKLTQPNKQQKQTQPKKQQKQTQPKKQQKQTQEPHHSPLYCSDCGMSFVSPGILNAHRRIHQPRIIHTTTTTGEPSHYCHDCGKTFDTARYLNKHRLVHTAERTHHCSQCDRSFLRLQHLKEHQRTHSGEKPHYCSVCGKGFTKVRLLRTHQRLHAVEGADVVGDGTGMKEGSGVVMSAMGRKRALRVLAGVDYYYCSECGKSFSSAAYLKVCKIESLSHYV</sequence>
<keyword evidence="11" id="KW-1185">Reference proteome</keyword>
<evidence type="ECO:0000256" key="5">
    <source>
        <dbReference type="ARBA" id="ARBA00022833"/>
    </source>
</evidence>
<dbReference type="OMA" id="LFCPFVE"/>
<dbReference type="AlphaFoldDB" id="A0A674A2G2"/>
<name>A0A674A2G2_SALTR</name>
<dbReference type="PANTHER" id="PTHR23226:SF416">
    <property type="entry name" value="FI01424P"/>
    <property type="match status" value="1"/>
</dbReference>
<dbReference type="Pfam" id="PF13912">
    <property type="entry name" value="zf-C2H2_6"/>
    <property type="match status" value="1"/>
</dbReference>
<dbReference type="FunFam" id="3.30.160.60:FF:000624">
    <property type="entry name" value="zinc finger protein 697"/>
    <property type="match status" value="1"/>
</dbReference>
<evidence type="ECO:0000256" key="3">
    <source>
        <dbReference type="ARBA" id="ARBA00022737"/>
    </source>
</evidence>
<dbReference type="PROSITE" id="PS00028">
    <property type="entry name" value="ZINC_FINGER_C2H2_1"/>
    <property type="match status" value="4"/>
</dbReference>
<dbReference type="GO" id="GO:0000978">
    <property type="term" value="F:RNA polymerase II cis-regulatory region sequence-specific DNA binding"/>
    <property type="evidence" value="ECO:0007669"/>
    <property type="project" value="TreeGrafter"/>
</dbReference>
<dbReference type="Proteomes" id="UP000472277">
    <property type="component" value="Chromosome 38"/>
</dbReference>
<feature type="domain" description="C2H2-type" evidence="9">
    <location>
        <begin position="266"/>
        <end position="293"/>
    </location>
</feature>
<gene>
    <name evidence="10" type="primary">LOC115178507</name>
</gene>
<dbReference type="GO" id="GO:0005634">
    <property type="term" value="C:nucleus"/>
    <property type="evidence" value="ECO:0007669"/>
    <property type="project" value="UniProtKB-SubCell"/>
</dbReference>
<evidence type="ECO:0000256" key="2">
    <source>
        <dbReference type="ARBA" id="ARBA00022723"/>
    </source>
</evidence>
<dbReference type="GO" id="GO:0000981">
    <property type="term" value="F:DNA-binding transcription factor activity, RNA polymerase II-specific"/>
    <property type="evidence" value="ECO:0007669"/>
    <property type="project" value="TreeGrafter"/>
</dbReference>
<dbReference type="PANTHER" id="PTHR23226">
    <property type="entry name" value="ZINC FINGER AND SCAN DOMAIN-CONTAINING"/>
    <property type="match status" value="1"/>
</dbReference>
<feature type="domain" description="C2H2-type" evidence="9">
    <location>
        <begin position="200"/>
        <end position="222"/>
    </location>
</feature>
<dbReference type="GO" id="GO:0008270">
    <property type="term" value="F:zinc ion binding"/>
    <property type="evidence" value="ECO:0007669"/>
    <property type="project" value="UniProtKB-KW"/>
</dbReference>
<dbReference type="InterPro" id="IPR013087">
    <property type="entry name" value="Znf_C2H2_type"/>
</dbReference>
<feature type="region of interest" description="Disordered" evidence="8">
    <location>
        <begin position="53"/>
        <end position="92"/>
    </location>
</feature>
<dbReference type="SUPFAM" id="SSF57667">
    <property type="entry name" value="beta-beta-alpha zinc fingers"/>
    <property type="match status" value="2"/>
</dbReference>
<feature type="compositionally biased region" description="Polar residues" evidence="8">
    <location>
        <begin position="141"/>
        <end position="155"/>
    </location>
</feature>
<keyword evidence="2" id="KW-0479">Metal-binding</keyword>
<dbReference type="GeneTree" id="ENSGT00940000154308"/>
<keyword evidence="4 7" id="KW-0863">Zinc-finger</keyword>
<keyword evidence="5" id="KW-0862">Zinc</keyword>
<evidence type="ECO:0000313" key="11">
    <source>
        <dbReference type="Proteomes" id="UP000472277"/>
    </source>
</evidence>
<dbReference type="Pfam" id="PF00096">
    <property type="entry name" value="zf-C2H2"/>
    <property type="match status" value="4"/>
</dbReference>
<evidence type="ECO:0000256" key="4">
    <source>
        <dbReference type="ARBA" id="ARBA00022771"/>
    </source>
</evidence>
<evidence type="ECO:0000256" key="7">
    <source>
        <dbReference type="PROSITE-ProRule" id="PRU00042"/>
    </source>
</evidence>
<dbReference type="Ensembl" id="ENSSTUT00000055652.1">
    <property type="protein sequence ID" value="ENSSTUP00000053235.1"/>
    <property type="gene ID" value="ENSSTUG00000022526.1"/>
</dbReference>